<feature type="disulfide bond" description="Redox-active" evidence="6">
    <location>
        <begin position="61"/>
        <end position="64"/>
    </location>
</feature>
<evidence type="ECO:0000256" key="3">
    <source>
        <dbReference type="ARBA" id="ARBA00023157"/>
    </source>
</evidence>
<evidence type="ECO:0000256" key="6">
    <source>
        <dbReference type="PIRSR" id="PIRSR001488-1"/>
    </source>
</evidence>
<evidence type="ECO:0000256" key="5">
    <source>
        <dbReference type="PIRNR" id="PIRNR001488"/>
    </source>
</evidence>
<protein>
    <recommendedName>
        <fullName evidence="5">Thiol:disulfide interchange protein</fullName>
    </recommendedName>
</protein>
<keyword evidence="4" id="KW-0676">Redox-active center</keyword>
<dbReference type="Gene3D" id="3.40.30.10">
    <property type="entry name" value="Glutaredoxin"/>
    <property type="match status" value="1"/>
</dbReference>
<dbReference type="Pfam" id="PF01323">
    <property type="entry name" value="DSBA"/>
    <property type="match status" value="1"/>
</dbReference>
<dbReference type="Proteomes" id="UP000029385">
    <property type="component" value="Unassembled WGS sequence"/>
</dbReference>
<dbReference type="EMBL" id="AVCI01000013">
    <property type="protein sequence ID" value="KFN42281.1"/>
    <property type="molecule type" value="Genomic_DNA"/>
</dbReference>
<comment type="caution">
    <text evidence="9">The sequence shown here is derived from an EMBL/GenBank/DDBJ whole genome shotgun (WGS) entry which is preliminary data.</text>
</comment>
<keyword evidence="2 7" id="KW-0732">Signal</keyword>
<dbReference type="STRING" id="1121015.GCA_000420545_01712"/>
<dbReference type="InterPro" id="IPR050824">
    <property type="entry name" value="Thiol_disulfide_DsbA"/>
</dbReference>
<proteinExistence type="inferred from homology"/>
<keyword evidence="5" id="KW-0574">Periplasm</keyword>
<gene>
    <name evidence="9" type="ORF">N789_14450</name>
</gene>
<reference evidence="9 10" key="1">
    <citation type="submission" date="2013-09" db="EMBL/GenBank/DDBJ databases">
        <title>Genome sequencing of Arenimonas oryziterrae.</title>
        <authorList>
            <person name="Chen F."/>
            <person name="Wang G."/>
        </authorList>
    </citation>
    <scope>NUCLEOTIDE SEQUENCE [LARGE SCALE GENOMIC DNA]</scope>
    <source>
        <strain evidence="9 10">YC6267</strain>
    </source>
</reference>
<evidence type="ECO:0000259" key="8">
    <source>
        <dbReference type="Pfam" id="PF01323"/>
    </source>
</evidence>
<evidence type="ECO:0000313" key="9">
    <source>
        <dbReference type="EMBL" id="KFN42281.1"/>
    </source>
</evidence>
<dbReference type="GO" id="GO:0042597">
    <property type="term" value="C:periplasmic space"/>
    <property type="evidence" value="ECO:0007669"/>
    <property type="project" value="UniProtKB-SubCell"/>
</dbReference>
<dbReference type="InterPro" id="IPR001853">
    <property type="entry name" value="DSBA-like_thioredoxin_dom"/>
</dbReference>
<evidence type="ECO:0000256" key="4">
    <source>
        <dbReference type="ARBA" id="ARBA00023284"/>
    </source>
</evidence>
<keyword evidence="3 5" id="KW-1015">Disulfide bond</keyword>
<dbReference type="PATRIC" id="fig|1121015.4.peg.2354"/>
<keyword evidence="10" id="KW-1185">Reference proteome</keyword>
<evidence type="ECO:0000313" key="10">
    <source>
        <dbReference type="Proteomes" id="UP000029385"/>
    </source>
</evidence>
<evidence type="ECO:0000256" key="2">
    <source>
        <dbReference type="ARBA" id="ARBA00022729"/>
    </source>
</evidence>
<feature type="chain" id="PRO_5001870853" description="Thiol:disulfide interchange protein" evidence="7">
    <location>
        <begin position="20"/>
        <end position="224"/>
    </location>
</feature>
<dbReference type="PANTHER" id="PTHR35891">
    <property type="entry name" value="THIOL:DISULFIDE INTERCHANGE PROTEIN DSBA"/>
    <property type="match status" value="1"/>
</dbReference>
<dbReference type="OrthoDB" id="9784896at2"/>
<dbReference type="PIRSF" id="PIRSF001488">
    <property type="entry name" value="Tdi_protein"/>
    <property type="match status" value="1"/>
</dbReference>
<dbReference type="InterPro" id="IPR036249">
    <property type="entry name" value="Thioredoxin-like_sf"/>
</dbReference>
<dbReference type="SUPFAM" id="SSF52833">
    <property type="entry name" value="Thioredoxin-like"/>
    <property type="match status" value="1"/>
</dbReference>
<dbReference type="InterPro" id="IPR023205">
    <property type="entry name" value="DsbA/DsbL"/>
</dbReference>
<organism evidence="9 10">
    <name type="scientific">Arenimonas oryziterrae DSM 21050 = YC6267</name>
    <dbReference type="NCBI Taxonomy" id="1121015"/>
    <lineage>
        <taxon>Bacteria</taxon>
        <taxon>Pseudomonadati</taxon>
        <taxon>Pseudomonadota</taxon>
        <taxon>Gammaproteobacteria</taxon>
        <taxon>Lysobacterales</taxon>
        <taxon>Lysobacteraceae</taxon>
        <taxon>Arenimonas</taxon>
    </lineage>
</organism>
<dbReference type="GO" id="GO:0016491">
    <property type="term" value="F:oxidoreductase activity"/>
    <property type="evidence" value="ECO:0007669"/>
    <property type="project" value="InterPro"/>
</dbReference>
<dbReference type="CDD" id="cd03019">
    <property type="entry name" value="DsbA_DsbA"/>
    <property type="match status" value="1"/>
</dbReference>
<dbReference type="eggNOG" id="COG1651">
    <property type="taxonomic scope" value="Bacteria"/>
</dbReference>
<name>A0A091ASD4_9GAMM</name>
<feature type="domain" description="DSBA-like thioredoxin" evidence="8">
    <location>
        <begin position="97"/>
        <end position="191"/>
    </location>
</feature>
<accession>A0A091ASD4</accession>
<sequence>MLRRLMLALILLLPLSALAATPAAAPEPRLGIDYEVLETPLPTYRPAAGQIEIAEVFSYACIHCAHFQPLVNEWKAKSMPRGTRWEYAPAPMGGVWNNFARAFLAAELLGVQAKTHDKVFKAVHEYHQFQTGSLEEIADYYGKLGVDRNKFLATMNGPVVEERLEHARRFAVDVSIRGTPTLVINGKYTVLATQDRGFEGMLQTTEFLIAREKAGQRPAAAGKH</sequence>
<comment type="subcellular location">
    <subcellularLocation>
        <location evidence="5">Periplasm</location>
    </subcellularLocation>
</comment>
<dbReference type="AlphaFoldDB" id="A0A091ASD4"/>
<evidence type="ECO:0000256" key="1">
    <source>
        <dbReference type="ARBA" id="ARBA00005791"/>
    </source>
</evidence>
<comment type="similarity">
    <text evidence="1">Belongs to the thioredoxin family. DsbA subfamily.</text>
</comment>
<dbReference type="PANTHER" id="PTHR35891:SF2">
    <property type="entry name" value="THIOL:DISULFIDE INTERCHANGE PROTEIN DSBA"/>
    <property type="match status" value="1"/>
</dbReference>
<dbReference type="RefSeq" id="WP_022969334.1">
    <property type="nucleotide sequence ID" value="NZ_ATVD01000003.1"/>
</dbReference>
<evidence type="ECO:0000256" key="7">
    <source>
        <dbReference type="SAM" id="SignalP"/>
    </source>
</evidence>
<feature type="signal peptide" evidence="7">
    <location>
        <begin position="1"/>
        <end position="19"/>
    </location>
</feature>